<dbReference type="CDD" id="cd01392">
    <property type="entry name" value="HTH_LacI"/>
    <property type="match status" value="1"/>
</dbReference>
<feature type="domain" description="HTH lacI-type" evidence="4">
    <location>
        <begin position="2"/>
        <end position="56"/>
    </location>
</feature>
<dbReference type="OrthoDB" id="7170131at2"/>
<dbReference type="PRINTS" id="PR00036">
    <property type="entry name" value="HTHLACI"/>
</dbReference>
<dbReference type="Pfam" id="PF00356">
    <property type="entry name" value="LacI"/>
    <property type="match status" value="1"/>
</dbReference>
<dbReference type="PROSITE" id="PS50932">
    <property type="entry name" value="HTH_LACI_2"/>
    <property type="match status" value="1"/>
</dbReference>
<dbReference type="InterPro" id="IPR028082">
    <property type="entry name" value="Peripla_BP_I"/>
</dbReference>
<dbReference type="AlphaFoldDB" id="A0A4R3NRX6"/>
<evidence type="ECO:0000256" key="1">
    <source>
        <dbReference type="ARBA" id="ARBA00023015"/>
    </source>
</evidence>
<evidence type="ECO:0000313" key="6">
    <source>
        <dbReference type="Proteomes" id="UP000295097"/>
    </source>
</evidence>
<proteinExistence type="predicted"/>
<dbReference type="InterPro" id="IPR010982">
    <property type="entry name" value="Lambda_DNA-bd_dom_sf"/>
</dbReference>
<keyword evidence="1" id="KW-0805">Transcription regulation</keyword>
<gene>
    <name evidence="5" type="ORF">EDC90_101563</name>
</gene>
<keyword evidence="6" id="KW-1185">Reference proteome</keyword>
<dbReference type="SUPFAM" id="SSF53822">
    <property type="entry name" value="Periplasmic binding protein-like I"/>
    <property type="match status" value="1"/>
</dbReference>
<evidence type="ECO:0000313" key="5">
    <source>
        <dbReference type="EMBL" id="TCT38852.1"/>
    </source>
</evidence>
<dbReference type="InterPro" id="IPR000843">
    <property type="entry name" value="HTH_LacI"/>
</dbReference>
<dbReference type="InterPro" id="IPR046335">
    <property type="entry name" value="LacI/GalR-like_sensor"/>
</dbReference>
<dbReference type="GO" id="GO:0000976">
    <property type="term" value="F:transcription cis-regulatory region binding"/>
    <property type="evidence" value="ECO:0007669"/>
    <property type="project" value="TreeGrafter"/>
</dbReference>
<reference evidence="5 6" key="1">
    <citation type="submission" date="2019-03" db="EMBL/GenBank/DDBJ databases">
        <title>Freshwater and sediment microbial communities from various areas in North America, analyzing microbe dynamics in response to fracking.</title>
        <authorList>
            <person name="Lamendella R."/>
        </authorList>
    </citation>
    <scope>NUCLEOTIDE SEQUENCE [LARGE SCALE GENOMIC DNA]</scope>
    <source>
        <strain evidence="5 6">175.2</strain>
    </source>
</reference>
<keyword evidence="3" id="KW-0804">Transcription</keyword>
<evidence type="ECO:0000256" key="3">
    <source>
        <dbReference type="ARBA" id="ARBA00023163"/>
    </source>
</evidence>
<name>A0A4R3NRX6_9HYPH</name>
<dbReference type="Gene3D" id="3.40.50.2300">
    <property type="match status" value="2"/>
</dbReference>
<dbReference type="Proteomes" id="UP000295097">
    <property type="component" value="Unassembled WGS sequence"/>
</dbReference>
<keyword evidence="2" id="KW-0238">DNA-binding</keyword>
<organism evidence="5 6">
    <name type="scientific">Martelella mediterranea</name>
    <dbReference type="NCBI Taxonomy" id="293089"/>
    <lineage>
        <taxon>Bacteria</taxon>
        <taxon>Pseudomonadati</taxon>
        <taxon>Pseudomonadota</taxon>
        <taxon>Alphaproteobacteria</taxon>
        <taxon>Hyphomicrobiales</taxon>
        <taxon>Aurantimonadaceae</taxon>
        <taxon>Martelella</taxon>
    </lineage>
</organism>
<dbReference type="CDD" id="cd06267">
    <property type="entry name" value="PBP1_LacI_sugar_binding-like"/>
    <property type="match status" value="1"/>
</dbReference>
<dbReference type="Gene3D" id="1.10.260.40">
    <property type="entry name" value="lambda repressor-like DNA-binding domains"/>
    <property type="match status" value="1"/>
</dbReference>
<evidence type="ECO:0000256" key="2">
    <source>
        <dbReference type="ARBA" id="ARBA00023125"/>
    </source>
</evidence>
<dbReference type="GO" id="GO:0003700">
    <property type="term" value="F:DNA-binding transcription factor activity"/>
    <property type="evidence" value="ECO:0007669"/>
    <property type="project" value="TreeGrafter"/>
</dbReference>
<sequence length="338" mass="36279">MATIKDVARVAGVSVTTVSATINDSAPVSAELRSKVEAAIQTVGYKPNTLARTLRLGHARQIGLLTPELTVKHNAKLTQVLQNELAKRDYGLMLGSASLDATSMASDIARFTDHQTAGILIIAPSSDAIIAPEILKRFQEPLVSLGDLPQSLGCDCISDDHQAGARLIVRHLLQRGFTDLCVIAGKSQDRTVKSRLSALTEAFSQSGSPLADDAIFQNHQDEDQALRAAQNILLKPERPDAIITIQREQTIGVVRALRSVEMNTPEDIALISFEDTGMAEGFLPEVTSLEPDIPGMAEKAVEVLLSHIKGKKPKDAGHAPLTHQLSPGLAIRTSTRAK</sequence>
<comment type="caution">
    <text evidence="5">The sequence shown here is derived from an EMBL/GenBank/DDBJ whole genome shotgun (WGS) entry which is preliminary data.</text>
</comment>
<dbReference type="SUPFAM" id="SSF47413">
    <property type="entry name" value="lambda repressor-like DNA-binding domains"/>
    <property type="match status" value="1"/>
</dbReference>
<dbReference type="RefSeq" id="WP_132311550.1">
    <property type="nucleotide sequence ID" value="NZ_SMAR01000015.1"/>
</dbReference>
<evidence type="ECO:0000259" key="4">
    <source>
        <dbReference type="PROSITE" id="PS50932"/>
    </source>
</evidence>
<dbReference type="EMBL" id="SMAR01000015">
    <property type="protein sequence ID" value="TCT38852.1"/>
    <property type="molecule type" value="Genomic_DNA"/>
</dbReference>
<protein>
    <submittedName>
        <fullName evidence="5">LacI family transcriptional regulator</fullName>
    </submittedName>
</protein>
<dbReference type="PANTHER" id="PTHR30146">
    <property type="entry name" value="LACI-RELATED TRANSCRIPTIONAL REPRESSOR"/>
    <property type="match status" value="1"/>
</dbReference>
<dbReference type="Pfam" id="PF13377">
    <property type="entry name" value="Peripla_BP_3"/>
    <property type="match status" value="1"/>
</dbReference>
<dbReference type="PANTHER" id="PTHR30146:SF109">
    <property type="entry name" value="HTH-TYPE TRANSCRIPTIONAL REGULATOR GALS"/>
    <property type="match status" value="1"/>
</dbReference>
<dbReference type="SMART" id="SM00354">
    <property type="entry name" value="HTH_LACI"/>
    <property type="match status" value="1"/>
</dbReference>
<accession>A0A4R3NRX6</accession>